<evidence type="ECO:0000313" key="8">
    <source>
        <dbReference type="Proteomes" id="UP000600307"/>
    </source>
</evidence>
<comment type="subcellular location">
    <subcellularLocation>
        <location evidence="1">Fimbrium</location>
    </subcellularLocation>
</comment>
<dbReference type="Pfam" id="PF00419">
    <property type="entry name" value="Fimbrial"/>
    <property type="match status" value="1"/>
</dbReference>
<gene>
    <name evidence="7" type="ORF">IV431_01055</name>
</gene>
<evidence type="ECO:0000313" key="7">
    <source>
        <dbReference type="EMBL" id="MBF7954139.1"/>
    </source>
</evidence>
<evidence type="ECO:0000256" key="1">
    <source>
        <dbReference type="ARBA" id="ARBA00004561"/>
    </source>
</evidence>
<evidence type="ECO:0000256" key="5">
    <source>
        <dbReference type="SAM" id="SignalP"/>
    </source>
</evidence>
<evidence type="ECO:0000259" key="6">
    <source>
        <dbReference type="Pfam" id="PF00419"/>
    </source>
</evidence>
<dbReference type="Proteomes" id="UP000600307">
    <property type="component" value="Unassembled WGS sequence"/>
</dbReference>
<protein>
    <submittedName>
        <fullName evidence="7">Fimbrial protein</fullName>
    </submittedName>
</protein>
<evidence type="ECO:0000256" key="2">
    <source>
        <dbReference type="ARBA" id="ARBA00006671"/>
    </source>
</evidence>
<comment type="caution">
    <text evidence="7">The sequence shown here is derived from an EMBL/GenBank/DDBJ whole genome shotgun (WGS) entry which is preliminary data.</text>
</comment>
<feature type="signal peptide" evidence="5">
    <location>
        <begin position="1"/>
        <end position="36"/>
    </location>
</feature>
<feature type="chain" id="PRO_5047210937" evidence="5">
    <location>
        <begin position="37"/>
        <end position="319"/>
    </location>
</feature>
<dbReference type="InterPro" id="IPR036937">
    <property type="entry name" value="Adhesion_dom_fimbrial_sf"/>
</dbReference>
<keyword evidence="8" id="KW-1185">Reference proteome</keyword>
<keyword evidence="3 5" id="KW-0732">Signal</keyword>
<feature type="domain" description="Fimbrial-type adhesion" evidence="6">
    <location>
        <begin position="183"/>
        <end position="318"/>
    </location>
</feature>
<organism evidence="7 8">
    <name type="scientific">Rahnella victoriana</name>
    <dbReference type="NCBI Taxonomy" id="1510570"/>
    <lineage>
        <taxon>Bacteria</taxon>
        <taxon>Pseudomonadati</taxon>
        <taxon>Pseudomonadota</taxon>
        <taxon>Gammaproteobacteria</taxon>
        <taxon>Enterobacterales</taxon>
        <taxon>Yersiniaceae</taxon>
        <taxon>Rahnella</taxon>
    </lineage>
</organism>
<dbReference type="PANTHER" id="PTHR33420">
    <property type="entry name" value="FIMBRIAL SUBUNIT ELFA-RELATED"/>
    <property type="match status" value="1"/>
</dbReference>
<dbReference type="RefSeq" id="WP_195816589.1">
    <property type="nucleotide sequence ID" value="NZ_JADOBH010000001.1"/>
</dbReference>
<dbReference type="InterPro" id="IPR008966">
    <property type="entry name" value="Adhesion_dom_sf"/>
</dbReference>
<evidence type="ECO:0000256" key="4">
    <source>
        <dbReference type="ARBA" id="ARBA00023263"/>
    </source>
</evidence>
<comment type="similarity">
    <text evidence="2">Belongs to the fimbrial protein family.</text>
</comment>
<proteinExistence type="inferred from homology"/>
<keyword evidence="4" id="KW-0281">Fimbrium</keyword>
<dbReference type="SUPFAM" id="SSF49401">
    <property type="entry name" value="Bacterial adhesins"/>
    <property type="match status" value="1"/>
</dbReference>
<accession>A0ABS0DJQ6</accession>
<dbReference type="Gene3D" id="2.60.40.3310">
    <property type="match status" value="1"/>
</dbReference>
<dbReference type="InterPro" id="IPR050263">
    <property type="entry name" value="Bact_Fimbrial_Adh_Pro"/>
</dbReference>
<evidence type="ECO:0000256" key="3">
    <source>
        <dbReference type="ARBA" id="ARBA00022729"/>
    </source>
</evidence>
<sequence length="319" mass="33778">MNNFIGNIKKLGTANNSLRSLLAVLLLICGMHNAMALGVCDYPATFGKLTLNQEIADTGNLPVGAVLGGYSMSQRYTLANSCTGDYRQYTTGTFPVYDSTTYKSGVTGVGIRVLINNELVPTNNNIKNLSGDGSTPIVIRKVEVNFVKTGDIVPGSVTPGKLTQVSFEDSAGTKEVFSVEIGTVVVKARSCEITGSSAIPVPMGVAQKEDFGGINSTLTPVNVQIPLQCHTDTTVNIKFDALSSLGNGIIDLAEGGAEGVGIQLKMNDKPVEFDTKTFVTKTTKEGTFNIPLTAAYIRTDQVIKAGEAKAVANFTITYE</sequence>
<dbReference type="InterPro" id="IPR000259">
    <property type="entry name" value="Adhesion_dom_fimbrial"/>
</dbReference>
<reference evidence="7 8" key="1">
    <citation type="submission" date="2020-11" db="EMBL/GenBank/DDBJ databases">
        <title>Taxonomic investigation of Rahnella spp.</title>
        <authorList>
            <person name="Lee S.D."/>
        </authorList>
    </citation>
    <scope>NUCLEOTIDE SEQUENCE [LARGE SCALE GENOMIC DNA]</scope>
    <source>
        <strain evidence="7 8">SAP-10</strain>
    </source>
</reference>
<dbReference type="EMBL" id="JADOBH010000001">
    <property type="protein sequence ID" value="MBF7954139.1"/>
    <property type="molecule type" value="Genomic_DNA"/>
</dbReference>
<dbReference type="PANTHER" id="PTHR33420:SF3">
    <property type="entry name" value="FIMBRIAL SUBUNIT ELFA"/>
    <property type="match status" value="1"/>
</dbReference>
<dbReference type="Gene3D" id="2.60.40.1090">
    <property type="entry name" value="Fimbrial-type adhesion domain"/>
    <property type="match status" value="1"/>
</dbReference>
<name>A0ABS0DJQ6_9GAMM</name>